<evidence type="ECO:0000256" key="1">
    <source>
        <dbReference type="SAM" id="Coils"/>
    </source>
</evidence>
<dbReference type="PANTHER" id="PTHR35391">
    <property type="entry name" value="C2H2-TYPE DOMAIN-CONTAINING PROTEIN-RELATED"/>
    <property type="match status" value="1"/>
</dbReference>
<dbReference type="VEuPathDB" id="FungiDB:PEXP_101760"/>
<dbReference type="STRING" id="27334.A0A0A2JIE1"/>
<dbReference type="InterPro" id="IPR013087">
    <property type="entry name" value="Znf_C2H2_type"/>
</dbReference>
<gene>
    <name evidence="4" type="ORF">PEX2_071040</name>
</gene>
<dbReference type="PANTHER" id="PTHR35391:SF7">
    <property type="entry name" value="C2H2-TYPE DOMAIN-CONTAINING PROTEIN"/>
    <property type="match status" value="1"/>
</dbReference>
<dbReference type="AlphaFoldDB" id="A0A0A2JIE1"/>
<reference evidence="4 5" key="1">
    <citation type="journal article" date="2015" name="Mol. Plant Microbe Interact.">
        <title>Genome, transcriptome, and functional analyses of Penicillium expansum provide new insights into secondary metabolism and pathogenicity.</title>
        <authorList>
            <person name="Ballester A.R."/>
            <person name="Marcet-Houben M."/>
            <person name="Levin E."/>
            <person name="Sela N."/>
            <person name="Selma-Lazaro C."/>
            <person name="Carmona L."/>
            <person name="Wisniewski M."/>
            <person name="Droby S."/>
            <person name="Gonzalez-Candelas L."/>
            <person name="Gabaldon T."/>
        </authorList>
    </citation>
    <scope>NUCLEOTIDE SEQUENCE [LARGE SCALE GENOMIC DNA]</scope>
    <source>
        <strain evidence="4 5">MD-8</strain>
    </source>
</reference>
<organism evidence="4 5">
    <name type="scientific">Penicillium expansum</name>
    <name type="common">Blue mold rot fungus</name>
    <dbReference type="NCBI Taxonomy" id="27334"/>
    <lineage>
        <taxon>Eukaryota</taxon>
        <taxon>Fungi</taxon>
        <taxon>Dikarya</taxon>
        <taxon>Ascomycota</taxon>
        <taxon>Pezizomycotina</taxon>
        <taxon>Eurotiomycetes</taxon>
        <taxon>Eurotiomycetidae</taxon>
        <taxon>Eurotiales</taxon>
        <taxon>Aspergillaceae</taxon>
        <taxon>Penicillium</taxon>
    </lineage>
</organism>
<proteinExistence type="predicted"/>
<dbReference type="EMBL" id="JQFZ01000221">
    <property type="protein sequence ID" value="KGO54571.1"/>
    <property type="molecule type" value="Genomic_DNA"/>
</dbReference>
<name>A0A0A2JIE1_PENEN</name>
<protein>
    <recommendedName>
        <fullName evidence="3">C2H2-type domain-containing protein</fullName>
    </recommendedName>
</protein>
<feature type="coiled-coil region" evidence="1">
    <location>
        <begin position="494"/>
        <end position="523"/>
    </location>
</feature>
<evidence type="ECO:0000313" key="5">
    <source>
        <dbReference type="Proteomes" id="UP000030143"/>
    </source>
</evidence>
<keyword evidence="1" id="KW-0175">Coiled coil</keyword>
<comment type="caution">
    <text evidence="4">The sequence shown here is derived from an EMBL/GenBank/DDBJ whole genome shotgun (WGS) entry which is preliminary data.</text>
</comment>
<dbReference type="Proteomes" id="UP000030143">
    <property type="component" value="Unassembled WGS sequence"/>
</dbReference>
<dbReference type="RefSeq" id="XP_016596942.1">
    <property type="nucleotide sequence ID" value="XM_016744375.1"/>
</dbReference>
<dbReference type="SMART" id="SM00355">
    <property type="entry name" value="ZnF_C2H2"/>
    <property type="match status" value="2"/>
</dbReference>
<dbReference type="InterPro" id="IPR058925">
    <property type="entry name" value="zf-C2H2_AcuF"/>
</dbReference>
<feature type="compositionally biased region" description="Basic and acidic residues" evidence="2">
    <location>
        <begin position="591"/>
        <end position="612"/>
    </location>
</feature>
<feature type="domain" description="C2H2-type" evidence="3">
    <location>
        <begin position="304"/>
        <end position="332"/>
    </location>
</feature>
<feature type="region of interest" description="Disordered" evidence="2">
    <location>
        <begin position="587"/>
        <end position="612"/>
    </location>
</feature>
<evidence type="ECO:0000256" key="2">
    <source>
        <dbReference type="SAM" id="MobiDB-lite"/>
    </source>
</evidence>
<dbReference type="GeneID" id="27679795"/>
<keyword evidence="5" id="KW-1185">Reference proteome</keyword>
<dbReference type="HOGENOM" id="CLU_015936_1_0_1"/>
<dbReference type="Pfam" id="PF26082">
    <property type="entry name" value="zf-C2H2_AcuF"/>
    <property type="match status" value="1"/>
</dbReference>
<evidence type="ECO:0000259" key="3">
    <source>
        <dbReference type="SMART" id="SM00355"/>
    </source>
</evidence>
<accession>A0A0A2JIE1</accession>
<feature type="region of interest" description="Disordered" evidence="2">
    <location>
        <begin position="373"/>
        <end position="432"/>
    </location>
</feature>
<evidence type="ECO:0000313" key="4">
    <source>
        <dbReference type="EMBL" id="KGO54571.1"/>
    </source>
</evidence>
<feature type="domain" description="C2H2-type" evidence="3">
    <location>
        <begin position="338"/>
        <end position="360"/>
    </location>
</feature>
<feature type="compositionally biased region" description="Basic and acidic residues" evidence="2">
    <location>
        <begin position="380"/>
        <end position="416"/>
    </location>
</feature>
<sequence length="625" mass="72782">MATVPDLLQSCLIQFSSLITSDGLARHILEVPLQAWRDELGRLRVWAADIAQTGQSSLDYSLRDASHIKVQILSLLGRVKDLLLDLIEVLEEDVDTENQYPREGVEGIGDYPEYDDSITEIQQIYQGLLEAITHLYQMSMMIPQPAHHDRLLGTRKVDAEPFILWAKQHTSNKYPHADEMVIDRLSSMMARQRAILKYRERHHAKSSHYIDLEEEKSTMLPEHPVKDVYKETNEPDGMVSEDGVSETSYNGTLFKGPDGCTKIPPIPPKACGQNYFKCPYCFYTITVRDDRAWAQHILRDLMPYVCVFPDCSTPNRLYESCRQWYAHVQQTHPIPDIYKCPICNQEHLSSVEFQQHVAGHLQELALFYLPRATPEDNESPETRQEEEVQRMNAEQRWRLNRLEQAEKRDTKKEMPKAKSRKGKSKASLEMEEDELDNLTRDINENDTRKSHGVVDNSKKKITKGAAVEEWGPQEHNKQKKKEFRDHLSSMGYSEEEIELIMKKEKKEKKAKKEKKEKKKEETNPTWIRVHHKHLLPETLIAYNLPWDWDEHNHNYIVIKKLITEDFQEDLFSHTPRIREEKVVTQTSHSMTELKGDDRNKEKMSLARKTSPDDASRIRAMMATLT</sequence>